<sequence>MAISKRSQATLLFSLVALLCLIEVSLAYRRFDASLVAKPPVGPTTCPVPTDQCSSACDRRCSNTSHKNNCLLFCNKCCNWCQCVPPGTFGQKDCCSCYRDWKTQEGGPKCP</sequence>
<dbReference type="InterPro" id="IPR003854">
    <property type="entry name" value="GASA"/>
</dbReference>
<dbReference type="AlphaFoldDB" id="A0A1J6K6L0"/>
<dbReference type="Gramene" id="OIT25746">
    <property type="protein sequence ID" value="OIT25746"/>
    <property type="gene ID" value="A4A49_36398"/>
</dbReference>
<organism evidence="3 4">
    <name type="scientific">Nicotiana attenuata</name>
    <name type="common">Coyote tobacco</name>
    <dbReference type="NCBI Taxonomy" id="49451"/>
    <lineage>
        <taxon>Eukaryota</taxon>
        <taxon>Viridiplantae</taxon>
        <taxon>Streptophyta</taxon>
        <taxon>Embryophyta</taxon>
        <taxon>Tracheophyta</taxon>
        <taxon>Spermatophyta</taxon>
        <taxon>Magnoliopsida</taxon>
        <taxon>eudicotyledons</taxon>
        <taxon>Gunneridae</taxon>
        <taxon>Pentapetalae</taxon>
        <taxon>asterids</taxon>
        <taxon>lamiids</taxon>
        <taxon>Solanales</taxon>
        <taxon>Solanaceae</taxon>
        <taxon>Nicotianoideae</taxon>
        <taxon>Nicotianeae</taxon>
        <taxon>Nicotiana</taxon>
    </lineage>
</organism>
<dbReference type="Proteomes" id="UP000187609">
    <property type="component" value="Unassembled WGS sequence"/>
</dbReference>
<dbReference type="OrthoDB" id="1886938at2759"/>
<gene>
    <name evidence="3" type="primary">GASA4_0</name>
    <name evidence="3" type="ORF">A4A49_36398</name>
</gene>
<keyword evidence="2" id="KW-0732">Signal</keyword>
<dbReference type="EMBL" id="MJEQ01003020">
    <property type="protein sequence ID" value="OIT25746.1"/>
    <property type="molecule type" value="Genomic_DNA"/>
</dbReference>
<feature type="signal peptide" evidence="2">
    <location>
        <begin position="1"/>
        <end position="27"/>
    </location>
</feature>
<dbReference type="STRING" id="49451.A0A1J6K6L0"/>
<dbReference type="Pfam" id="PF02704">
    <property type="entry name" value="GASA"/>
    <property type="match status" value="1"/>
</dbReference>
<comment type="similarity">
    <text evidence="1">Belongs to the GASA family.</text>
</comment>
<evidence type="ECO:0000313" key="3">
    <source>
        <dbReference type="EMBL" id="OIT25746.1"/>
    </source>
</evidence>
<dbReference type="PANTHER" id="PTHR23201">
    <property type="entry name" value="EXTENSIN, PROLINE-RICH PROTEIN"/>
    <property type="match status" value="1"/>
</dbReference>
<dbReference type="PANTHER" id="PTHR23201:SF92">
    <property type="entry name" value="GIBBERELLIN-REGULATED PROTEIN 12"/>
    <property type="match status" value="1"/>
</dbReference>
<evidence type="ECO:0000256" key="1">
    <source>
        <dbReference type="ARBA" id="ARBA00010582"/>
    </source>
</evidence>
<dbReference type="KEGG" id="nau:109215838"/>
<accession>A0A1J6K6L0</accession>
<protein>
    <submittedName>
        <fullName evidence="3">Gibberellin-regulated protein 4</fullName>
    </submittedName>
</protein>
<dbReference type="SMR" id="A0A1J6K6L0"/>
<dbReference type="GeneID" id="109215838"/>
<dbReference type="OMA" id="MISAKPL"/>
<reference evidence="3" key="1">
    <citation type="submission" date="2016-11" db="EMBL/GenBank/DDBJ databases">
        <title>The genome of Nicotiana attenuata.</title>
        <authorList>
            <person name="Xu S."/>
            <person name="Brockmoeller T."/>
            <person name="Gaquerel E."/>
            <person name="Navarro A."/>
            <person name="Kuhl H."/>
            <person name="Gase K."/>
            <person name="Ling Z."/>
            <person name="Zhou W."/>
            <person name="Kreitzer C."/>
            <person name="Stanke M."/>
            <person name="Tang H."/>
            <person name="Lyons E."/>
            <person name="Pandey P."/>
            <person name="Pandey S.P."/>
            <person name="Timmermann B."/>
            <person name="Baldwin I.T."/>
        </authorList>
    </citation>
    <scope>NUCLEOTIDE SEQUENCE [LARGE SCALE GENOMIC DNA]</scope>
    <source>
        <strain evidence="3">UT</strain>
    </source>
</reference>
<name>A0A1J6K6L0_NICAT</name>
<feature type="chain" id="PRO_5011978270" evidence="2">
    <location>
        <begin position="28"/>
        <end position="111"/>
    </location>
</feature>
<keyword evidence="4" id="KW-1185">Reference proteome</keyword>
<proteinExistence type="inferred from homology"/>
<comment type="caution">
    <text evidence="3">The sequence shown here is derived from an EMBL/GenBank/DDBJ whole genome shotgun (WGS) entry which is preliminary data.</text>
</comment>
<evidence type="ECO:0000313" key="4">
    <source>
        <dbReference type="Proteomes" id="UP000187609"/>
    </source>
</evidence>
<evidence type="ECO:0000256" key="2">
    <source>
        <dbReference type="SAM" id="SignalP"/>
    </source>
</evidence>